<organism evidence="2 3">
    <name type="scientific">Candidatus Nealsonbacteria bacterium CG10_big_fil_rev_8_21_14_0_10_36_23</name>
    <dbReference type="NCBI Taxonomy" id="1974709"/>
    <lineage>
        <taxon>Bacteria</taxon>
        <taxon>Candidatus Nealsoniibacteriota</taxon>
    </lineage>
</organism>
<gene>
    <name evidence="2" type="ORF">COV26_02385</name>
</gene>
<evidence type="ECO:0000313" key="2">
    <source>
        <dbReference type="EMBL" id="PIR72737.1"/>
    </source>
</evidence>
<dbReference type="Pfam" id="PF01841">
    <property type="entry name" value="Transglut_core"/>
    <property type="match status" value="1"/>
</dbReference>
<comment type="caution">
    <text evidence="2">The sequence shown here is derived from an EMBL/GenBank/DDBJ whole genome shotgun (WGS) entry which is preliminary data.</text>
</comment>
<evidence type="ECO:0000259" key="1">
    <source>
        <dbReference type="SMART" id="SM00460"/>
    </source>
</evidence>
<evidence type="ECO:0000313" key="3">
    <source>
        <dbReference type="Proteomes" id="UP000228508"/>
    </source>
</evidence>
<accession>A0A2H0TMU1</accession>
<protein>
    <recommendedName>
        <fullName evidence="1">Transglutaminase-like domain-containing protein</fullName>
    </recommendedName>
</protein>
<dbReference type="InterPro" id="IPR038765">
    <property type="entry name" value="Papain-like_cys_pep_sf"/>
</dbReference>
<feature type="domain" description="Transglutaminase-like" evidence="1">
    <location>
        <begin position="100"/>
        <end position="160"/>
    </location>
</feature>
<dbReference type="Proteomes" id="UP000228508">
    <property type="component" value="Unassembled WGS sequence"/>
</dbReference>
<dbReference type="PANTHER" id="PTHR33490">
    <property type="entry name" value="BLR5614 PROTEIN-RELATED"/>
    <property type="match status" value="1"/>
</dbReference>
<dbReference type="SMART" id="SM00460">
    <property type="entry name" value="TGc"/>
    <property type="match status" value="1"/>
</dbReference>
<sequence>MKSWKRILFVAIGILVLNVFGISGCQGKTEDIWQPKEPTKEQIVLLEKIYNEFENLIYSADETVTINWKGLYKEKFDKLCGSNINIEINFKADYYQKPDETLKKGGDCEDFAILFVSAAKNIDVPARVTVGKIKIKEKVEIHAWTEIYYRGKWQTVDPTGRIEKIDPITGEVKKRIVPFDWFIKHPNDFHLVEIIYKFDDKNIEGISPIERLESKKPEMKEEVFLSLYDIFKKIKNREPSPDELKEIKEITDYLFELRWEIIKKRIPEDPRTIIQPDNPELKIWIEKIKAKG</sequence>
<reference evidence="3" key="1">
    <citation type="submission" date="2017-09" db="EMBL/GenBank/DDBJ databases">
        <title>Depth-based differentiation of microbial function through sediment-hosted aquifers and enrichment of novel symbionts in the deep terrestrial subsurface.</title>
        <authorList>
            <person name="Probst A.J."/>
            <person name="Ladd B."/>
            <person name="Jarett J.K."/>
            <person name="Geller-Mcgrath D.E."/>
            <person name="Sieber C.M.K."/>
            <person name="Emerson J.B."/>
            <person name="Anantharaman K."/>
            <person name="Thomas B.C."/>
            <person name="Malmstrom R."/>
            <person name="Stieglmeier M."/>
            <person name="Klingl A."/>
            <person name="Woyke T."/>
            <person name="Ryan C.M."/>
            <person name="Banfield J.F."/>
        </authorList>
    </citation>
    <scope>NUCLEOTIDE SEQUENCE [LARGE SCALE GENOMIC DNA]</scope>
</reference>
<dbReference type="AlphaFoldDB" id="A0A2H0TMU1"/>
<dbReference type="InterPro" id="IPR002931">
    <property type="entry name" value="Transglutaminase-like"/>
</dbReference>
<dbReference type="Gene3D" id="3.10.620.30">
    <property type="match status" value="1"/>
</dbReference>
<name>A0A2H0TMU1_9BACT</name>
<dbReference type="EMBL" id="PFCH01000040">
    <property type="protein sequence ID" value="PIR72737.1"/>
    <property type="molecule type" value="Genomic_DNA"/>
</dbReference>
<dbReference type="PROSITE" id="PS51257">
    <property type="entry name" value="PROKAR_LIPOPROTEIN"/>
    <property type="match status" value="1"/>
</dbReference>
<proteinExistence type="predicted"/>
<dbReference type="SUPFAM" id="SSF54001">
    <property type="entry name" value="Cysteine proteinases"/>
    <property type="match status" value="1"/>
</dbReference>